<evidence type="ECO:0000259" key="5">
    <source>
        <dbReference type="Pfam" id="PF01266"/>
    </source>
</evidence>
<dbReference type="InterPro" id="IPR045170">
    <property type="entry name" value="MTOX"/>
</dbReference>
<dbReference type="AlphaFoldDB" id="C8XJS1"/>
<dbReference type="EMBL" id="CP001737">
    <property type="protein sequence ID" value="ACV80632.1"/>
    <property type="molecule type" value="Genomic_DNA"/>
</dbReference>
<evidence type="ECO:0000256" key="1">
    <source>
        <dbReference type="ARBA" id="ARBA00001974"/>
    </source>
</evidence>
<protein>
    <submittedName>
        <fullName evidence="6">Sarcosine oxidase</fullName>
        <ecNumber evidence="6">1.5.3.1</ecNumber>
    </submittedName>
</protein>
<dbReference type="HOGENOM" id="CLU_007884_2_1_11"/>
<dbReference type="Gene3D" id="3.50.50.60">
    <property type="entry name" value="FAD/NAD(P)-binding domain"/>
    <property type="match status" value="1"/>
</dbReference>
<reference evidence="7" key="1">
    <citation type="submission" date="2009-09" db="EMBL/GenBank/DDBJ databases">
        <title>The complete genome of Nakamurella multipartita DSM 44233.</title>
        <authorList>
            <consortium name="US DOE Joint Genome Institute (JGI-PGF)"/>
            <person name="Lucas S."/>
            <person name="Copeland A."/>
            <person name="Lapidus A."/>
            <person name="Glavina del Rio T."/>
            <person name="Dalin E."/>
            <person name="Tice H."/>
            <person name="Bruce D."/>
            <person name="Goodwin L."/>
            <person name="Pitluck S."/>
            <person name="Kyrpides N."/>
            <person name="Mavromatis K."/>
            <person name="Ivanova N."/>
            <person name="Ovchinnikova G."/>
            <person name="Sims D."/>
            <person name="Meincke L."/>
            <person name="Brettin T."/>
            <person name="Detter J.C."/>
            <person name="Han C."/>
            <person name="Larimer F."/>
            <person name="Land M."/>
            <person name="Hauser L."/>
            <person name="Markowitz V."/>
            <person name="Cheng J.-F."/>
            <person name="Hugenholtz P."/>
            <person name="Woyke T."/>
            <person name="Wu D."/>
            <person name="Klenk H.-P."/>
            <person name="Eisen J.A."/>
        </authorList>
    </citation>
    <scope>NUCLEOTIDE SEQUENCE [LARGE SCALE GENOMIC DNA]</scope>
    <source>
        <strain evidence="7">ATCC 700099 / DSM 44233 / CIP 104796 / JCM 9543 / NBRC 105858 / Y-104</strain>
    </source>
</reference>
<dbReference type="SUPFAM" id="SSF51905">
    <property type="entry name" value="FAD/NAD(P)-binding domain"/>
    <property type="match status" value="1"/>
</dbReference>
<dbReference type="Gene3D" id="3.30.9.10">
    <property type="entry name" value="D-Amino Acid Oxidase, subunit A, domain 2"/>
    <property type="match status" value="1"/>
</dbReference>
<reference evidence="6 7" key="2">
    <citation type="journal article" date="2010" name="Stand. Genomic Sci.">
        <title>Complete genome sequence of Nakamurella multipartita type strain (Y-104).</title>
        <authorList>
            <person name="Tice H."/>
            <person name="Mayilraj S."/>
            <person name="Sims D."/>
            <person name="Lapidus A."/>
            <person name="Nolan M."/>
            <person name="Lucas S."/>
            <person name="Glavina Del Rio T."/>
            <person name="Copeland A."/>
            <person name="Cheng J.F."/>
            <person name="Meincke L."/>
            <person name="Bruce D."/>
            <person name="Goodwin L."/>
            <person name="Pitluck S."/>
            <person name="Ivanova N."/>
            <person name="Mavromatis K."/>
            <person name="Ovchinnikova G."/>
            <person name="Pati A."/>
            <person name="Chen A."/>
            <person name="Palaniappan K."/>
            <person name="Land M."/>
            <person name="Hauser L."/>
            <person name="Chang Y.J."/>
            <person name="Jeffries C.D."/>
            <person name="Detter J.C."/>
            <person name="Brettin T."/>
            <person name="Rohde M."/>
            <person name="Goker M."/>
            <person name="Bristow J."/>
            <person name="Eisen J.A."/>
            <person name="Markowitz V."/>
            <person name="Hugenholtz P."/>
            <person name="Kyrpides N.C."/>
            <person name="Klenk H.P."/>
            <person name="Chen F."/>
        </authorList>
    </citation>
    <scope>NUCLEOTIDE SEQUENCE [LARGE SCALE GENOMIC DNA]</scope>
    <source>
        <strain evidence="7">ATCC 700099 / DSM 44233 / CIP 104796 / JCM 9543 / NBRC 105858 / Y-104</strain>
    </source>
</reference>
<name>C8XJS1_NAKMY</name>
<organism evidence="6 7">
    <name type="scientific">Nakamurella multipartita (strain ATCC 700099 / DSM 44233 / CIP 104796 / JCM 9543 / NBRC 105858 / Y-104)</name>
    <name type="common">Microsphaera multipartita</name>
    <dbReference type="NCBI Taxonomy" id="479431"/>
    <lineage>
        <taxon>Bacteria</taxon>
        <taxon>Bacillati</taxon>
        <taxon>Actinomycetota</taxon>
        <taxon>Actinomycetes</taxon>
        <taxon>Nakamurellales</taxon>
        <taxon>Nakamurellaceae</taxon>
        <taxon>Nakamurella</taxon>
    </lineage>
</organism>
<proteinExistence type="predicted"/>
<dbReference type="EC" id="1.5.3.1" evidence="6"/>
<dbReference type="GO" id="GO:0050660">
    <property type="term" value="F:flavin adenine dinucleotide binding"/>
    <property type="evidence" value="ECO:0007669"/>
    <property type="project" value="InterPro"/>
</dbReference>
<dbReference type="eggNOG" id="COG0665">
    <property type="taxonomic scope" value="Bacteria"/>
</dbReference>
<keyword evidence="2" id="KW-0285">Flavoprotein</keyword>
<keyword evidence="3" id="KW-0274">FAD</keyword>
<dbReference type="InterPro" id="IPR036188">
    <property type="entry name" value="FAD/NAD-bd_sf"/>
</dbReference>
<dbReference type="PANTHER" id="PTHR10961">
    <property type="entry name" value="PEROXISOMAL SARCOSINE OXIDASE"/>
    <property type="match status" value="1"/>
</dbReference>
<evidence type="ECO:0000313" key="6">
    <source>
        <dbReference type="EMBL" id="ACV80632.1"/>
    </source>
</evidence>
<evidence type="ECO:0000313" key="7">
    <source>
        <dbReference type="Proteomes" id="UP000002218"/>
    </source>
</evidence>
<feature type="domain" description="FAD dependent oxidoreductase" evidence="5">
    <location>
        <begin position="9"/>
        <end position="353"/>
    </location>
</feature>
<evidence type="ECO:0000256" key="4">
    <source>
        <dbReference type="ARBA" id="ARBA00023002"/>
    </source>
</evidence>
<dbReference type="InParanoid" id="C8XJS1"/>
<accession>C8XJS1</accession>
<dbReference type="SUPFAM" id="SSF54373">
    <property type="entry name" value="FAD-linked reductases, C-terminal domain"/>
    <property type="match status" value="1"/>
</dbReference>
<dbReference type="RefSeq" id="WP_015749456.1">
    <property type="nucleotide sequence ID" value="NC_013235.1"/>
</dbReference>
<evidence type="ECO:0000256" key="3">
    <source>
        <dbReference type="ARBA" id="ARBA00022827"/>
    </source>
</evidence>
<dbReference type="Pfam" id="PF01266">
    <property type="entry name" value="DAO"/>
    <property type="match status" value="1"/>
</dbReference>
<dbReference type="InterPro" id="IPR006076">
    <property type="entry name" value="FAD-dep_OxRdtase"/>
</dbReference>
<comment type="cofactor">
    <cofactor evidence="1">
        <name>FAD</name>
        <dbReference type="ChEBI" id="CHEBI:57692"/>
    </cofactor>
</comment>
<dbReference type="Proteomes" id="UP000002218">
    <property type="component" value="Chromosome"/>
</dbReference>
<dbReference type="KEGG" id="nml:Namu_4345"/>
<dbReference type="GO" id="GO:0008115">
    <property type="term" value="F:sarcosine oxidase activity"/>
    <property type="evidence" value="ECO:0007669"/>
    <property type="project" value="UniProtKB-EC"/>
</dbReference>
<sequence precursor="true">MSRTPPMSVAVIGGGAIGSAAAWQLAARGHRVVLVEQFGPGHVRGASHGSSRIFRYSYPSALYIELARRAGRLWRRLERLHGQRFYARTGSVDHGNPAAVQRLARSLHQAGIEHSVLTPGEAELQWPGLRFDGMVLHHPDSGRLHADQAVAALQRCAQVEGAEIRFHTSATGVRVSPSGVRVLSASGSIRVDQVVVAAGAWTCDILESLPTLSRSLPALVTTQEQPAHFAPRQTPVGWPSFLHHPGGQYLGPAVYGLAAPDGVKVGEHGTGPRVTPQHRDFRPDPDGVGRLQQYAQQWLPGVDPTLVEATTCLYTSTPDGHFVIDRRGPITVAAGFSGHGFKFAPAIGELIAGLVAEQGRSPTLFRLGPRVSEPVSAGRR</sequence>
<evidence type="ECO:0000256" key="2">
    <source>
        <dbReference type="ARBA" id="ARBA00022630"/>
    </source>
</evidence>
<dbReference type="STRING" id="479431.Namu_4345"/>
<dbReference type="PANTHER" id="PTHR10961:SF7">
    <property type="entry name" value="FAD DEPENDENT OXIDOREDUCTASE DOMAIN-CONTAINING PROTEIN"/>
    <property type="match status" value="1"/>
</dbReference>
<keyword evidence="4 6" id="KW-0560">Oxidoreductase</keyword>
<keyword evidence="7" id="KW-1185">Reference proteome</keyword>
<gene>
    <name evidence="6" type="ordered locus">Namu_4345</name>
</gene>